<organism evidence="2 3">
    <name type="scientific">Favolaschia claudopus</name>
    <dbReference type="NCBI Taxonomy" id="2862362"/>
    <lineage>
        <taxon>Eukaryota</taxon>
        <taxon>Fungi</taxon>
        <taxon>Dikarya</taxon>
        <taxon>Basidiomycota</taxon>
        <taxon>Agaricomycotina</taxon>
        <taxon>Agaricomycetes</taxon>
        <taxon>Agaricomycetidae</taxon>
        <taxon>Agaricales</taxon>
        <taxon>Marasmiineae</taxon>
        <taxon>Mycenaceae</taxon>
        <taxon>Favolaschia</taxon>
    </lineage>
</organism>
<feature type="chain" id="PRO_5043810452" description="Secreted protein" evidence="1">
    <location>
        <begin position="29"/>
        <end position="82"/>
    </location>
</feature>
<evidence type="ECO:0000313" key="2">
    <source>
        <dbReference type="EMBL" id="KAK7033873.1"/>
    </source>
</evidence>
<protein>
    <recommendedName>
        <fullName evidence="4">Secreted protein</fullName>
    </recommendedName>
</protein>
<dbReference type="AlphaFoldDB" id="A0AAW0C4V6"/>
<name>A0AAW0C4V6_9AGAR</name>
<keyword evidence="3" id="KW-1185">Reference proteome</keyword>
<sequence>MSLLPSSSRSSLLLLEVVATTAPGCGDGEVKCQPGAVACPSVLLKDASGAVAACTMQPIDNFLPHKRPSINPRRLPEILVVS</sequence>
<gene>
    <name evidence="2" type="ORF">R3P38DRAFT_3186187</name>
</gene>
<evidence type="ECO:0000313" key="3">
    <source>
        <dbReference type="Proteomes" id="UP001362999"/>
    </source>
</evidence>
<dbReference type="EMBL" id="JAWWNJ010000022">
    <property type="protein sequence ID" value="KAK7033873.1"/>
    <property type="molecule type" value="Genomic_DNA"/>
</dbReference>
<keyword evidence="1" id="KW-0732">Signal</keyword>
<reference evidence="2 3" key="1">
    <citation type="journal article" date="2024" name="J Genomics">
        <title>Draft genome sequencing and assembly of Favolaschia claudopus CIRM-BRFM 2984 isolated from oak limbs.</title>
        <authorList>
            <person name="Navarro D."/>
            <person name="Drula E."/>
            <person name="Chaduli D."/>
            <person name="Cazenave R."/>
            <person name="Ahrendt S."/>
            <person name="Wang J."/>
            <person name="Lipzen A."/>
            <person name="Daum C."/>
            <person name="Barry K."/>
            <person name="Grigoriev I.V."/>
            <person name="Favel A."/>
            <person name="Rosso M.N."/>
            <person name="Martin F."/>
        </authorList>
    </citation>
    <scope>NUCLEOTIDE SEQUENCE [LARGE SCALE GENOMIC DNA]</scope>
    <source>
        <strain evidence="2 3">CIRM-BRFM 2984</strain>
    </source>
</reference>
<evidence type="ECO:0000256" key="1">
    <source>
        <dbReference type="SAM" id="SignalP"/>
    </source>
</evidence>
<accession>A0AAW0C4V6</accession>
<evidence type="ECO:0008006" key="4">
    <source>
        <dbReference type="Google" id="ProtNLM"/>
    </source>
</evidence>
<comment type="caution">
    <text evidence="2">The sequence shown here is derived from an EMBL/GenBank/DDBJ whole genome shotgun (WGS) entry which is preliminary data.</text>
</comment>
<proteinExistence type="predicted"/>
<dbReference type="Proteomes" id="UP001362999">
    <property type="component" value="Unassembled WGS sequence"/>
</dbReference>
<feature type="signal peptide" evidence="1">
    <location>
        <begin position="1"/>
        <end position="28"/>
    </location>
</feature>